<dbReference type="OrthoDB" id="3049381at2759"/>
<dbReference type="Pfam" id="PF20206">
    <property type="entry name" value="Tra1_ring"/>
    <property type="match status" value="1"/>
</dbReference>
<organism evidence="1 2">
    <name type="scientific">Galerina marginata (strain CBS 339.88)</name>
    <dbReference type="NCBI Taxonomy" id="685588"/>
    <lineage>
        <taxon>Eukaryota</taxon>
        <taxon>Fungi</taxon>
        <taxon>Dikarya</taxon>
        <taxon>Basidiomycota</taxon>
        <taxon>Agaricomycotina</taxon>
        <taxon>Agaricomycetes</taxon>
        <taxon>Agaricomycetidae</taxon>
        <taxon>Agaricales</taxon>
        <taxon>Agaricineae</taxon>
        <taxon>Strophariaceae</taxon>
        <taxon>Galerina</taxon>
    </lineage>
</organism>
<dbReference type="InterPro" id="IPR046805">
    <property type="entry name" value="Tra1_ring"/>
</dbReference>
<accession>A0A067S383</accession>
<sequence length="367" mass="41834">MHSRFLAPKRIANSFMGNEFANCSHSYALFISLFSWFFEPRHLRLPLWLFEPRHPRPSLLQTSRRGYRNSDLVPVVLRAAPFSRLHLRITASVPLVQSSFQGSSSPPVTFRIVRSLTPALPNVPVVVPGSVRSLTPAFTRSILPHANYDNYFLEPLVNAIVQTEAQMHFSTQSPFSERLARSLVRYPTEGIDLFLHHLSYPRHLRTLRSILQAKLAPSLLRELASRTPTLVNRLRAGTERNIAIPVLNLFDDLGNLIPSWIVKNGYAIDAVVDLWHSDLPSEEGLPGQVPDINHKYFLMLAIFIKALKQSPRIDLLFEITLLTASPDRRQFTMNTSTRFQFSRPSLNYNFPNNDDDYAYCTGRTSIL</sequence>
<dbReference type="HOGENOM" id="CLU_754483_0_0_1"/>
<protein>
    <submittedName>
        <fullName evidence="1">Uncharacterized protein</fullName>
    </submittedName>
</protein>
<dbReference type="STRING" id="685588.A0A067S383"/>
<proteinExistence type="predicted"/>
<keyword evidence="2" id="KW-1185">Reference proteome</keyword>
<evidence type="ECO:0000313" key="2">
    <source>
        <dbReference type="Proteomes" id="UP000027222"/>
    </source>
</evidence>
<evidence type="ECO:0000313" key="1">
    <source>
        <dbReference type="EMBL" id="KDR65256.1"/>
    </source>
</evidence>
<dbReference type="EMBL" id="KL142467">
    <property type="protein sequence ID" value="KDR65256.1"/>
    <property type="molecule type" value="Genomic_DNA"/>
</dbReference>
<dbReference type="AlphaFoldDB" id="A0A067S383"/>
<reference evidence="2" key="1">
    <citation type="journal article" date="2014" name="Proc. Natl. Acad. Sci. U.S.A.">
        <title>Extensive sampling of basidiomycete genomes demonstrates inadequacy of the white-rot/brown-rot paradigm for wood decay fungi.</title>
        <authorList>
            <person name="Riley R."/>
            <person name="Salamov A.A."/>
            <person name="Brown D.W."/>
            <person name="Nagy L.G."/>
            <person name="Floudas D."/>
            <person name="Held B.W."/>
            <person name="Levasseur A."/>
            <person name="Lombard V."/>
            <person name="Morin E."/>
            <person name="Otillar R."/>
            <person name="Lindquist E.A."/>
            <person name="Sun H."/>
            <person name="LaButti K.M."/>
            <person name="Schmutz J."/>
            <person name="Jabbour D."/>
            <person name="Luo H."/>
            <person name="Baker S.E."/>
            <person name="Pisabarro A.G."/>
            <person name="Walton J.D."/>
            <person name="Blanchette R.A."/>
            <person name="Henrissat B."/>
            <person name="Martin F."/>
            <person name="Cullen D."/>
            <person name="Hibbett D.S."/>
            <person name="Grigoriev I.V."/>
        </authorList>
    </citation>
    <scope>NUCLEOTIDE SEQUENCE [LARGE SCALE GENOMIC DNA]</scope>
    <source>
        <strain evidence="2">CBS 339.88</strain>
    </source>
</reference>
<name>A0A067S383_GALM3</name>
<gene>
    <name evidence="1" type="ORF">GALMADRAFT_148845</name>
</gene>
<dbReference type="Proteomes" id="UP000027222">
    <property type="component" value="Unassembled WGS sequence"/>
</dbReference>